<feature type="domain" description="N-acetyltransferase" evidence="1">
    <location>
        <begin position="7"/>
        <end position="166"/>
    </location>
</feature>
<dbReference type="PATRIC" id="fig|39960.10.peg.1706"/>
<dbReference type="EMBL" id="JMIX01000003">
    <property type="protein sequence ID" value="KEO98897.1"/>
    <property type="molecule type" value="Genomic_DNA"/>
</dbReference>
<dbReference type="InterPro" id="IPR052564">
    <property type="entry name" value="N-acetyltrans/Recomb-assoc"/>
</dbReference>
<sequence>MPGENAPAIRPFRPDDAEALGALTLAAIRETGARAYDGDQVEAWAARHTDPRRFRESAAKGDTILVCTDEADMPTAYVLMERHGHVDMLYCHPDHGGKGLAAALLARIEADARRRGIARLFAEASEIARPVFARAGFKQIHRRDFALEHAGAAVPIHNYAMAKTIGEKRED</sequence>
<evidence type="ECO:0000313" key="3">
    <source>
        <dbReference type="Proteomes" id="UP000027866"/>
    </source>
</evidence>
<organism evidence="2 3">
    <name type="scientific">Erythrobacter litoralis</name>
    <dbReference type="NCBI Taxonomy" id="39960"/>
    <lineage>
        <taxon>Bacteria</taxon>
        <taxon>Pseudomonadati</taxon>
        <taxon>Pseudomonadota</taxon>
        <taxon>Alphaproteobacteria</taxon>
        <taxon>Sphingomonadales</taxon>
        <taxon>Erythrobacteraceae</taxon>
        <taxon>Erythrobacter/Porphyrobacter group</taxon>
        <taxon>Erythrobacter</taxon>
    </lineage>
</organism>
<dbReference type="KEGG" id="elq:Ga0102493_112609"/>
<gene>
    <name evidence="2" type="ORF">EH32_07265</name>
</gene>
<reference evidence="2 3" key="1">
    <citation type="submission" date="2014-04" db="EMBL/GenBank/DDBJ databases">
        <title>A comprehensive comparison of genomes of Erythrobacter spp. Strains.</title>
        <authorList>
            <person name="Zheng Q."/>
        </authorList>
    </citation>
    <scope>NUCLEOTIDE SEQUENCE [LARGE SCALE GENOMIC DNA]</scope>
    <source>
        <strain evidence="2 3">DSM 8509</strain>
    </source>
</reference>
<dbReference type="Pfam" id="PF13673">
    <property type="entry name" value="Acetyltransf_10"/>
    <property type="match status" value="1"/>
</dbReference>
<evidence type="ECO:0000259" key="1">
    <source>
        <dbReference type="PROSITE" id="PS51186"/>
    </source>
</evidence>
<dbReference type="InterPro" id="IPR016181">
    <property type="entry name" value="Acyl_CoA_acyltransferase"/>
</dbReference>
<comment type="caution">
    <text evidence="2">The sequence shown here is derived from an EMBL/GenBank/DDBJ whole genome shotgun (WGS) entry which is preliminary data.</text>
</comment>
<keyword evidence="3" id="KW-1185">Reference proteome</keyword>
<protein>
    <recommendedName>
        <fullName evidence="1">N-acetyltransferase domain-containing protein</fullName>
    </recommendedName>
</protein>
<evidence type="ECO:0000313" key="2">
    <source>
        <dbReference type="EMBL" id="KEO98897.1"/>
    </source>
</evidence>
<dbReference type="GO" id="GO:0016747">
    <property type="term" value="F:acyltransferase activity, transferring groups other than amino-acyl groups"/>
    <property type="evidence" value="ECO:0007669"/>
    <property type="project" value="InterPro"/>
</dbReference>
<dbReference type="PANTHER" id="PTHR43451:SF1">
    <property type="entry name" value="ACETYLTRANSFERASE"/>
    <property type="match status" value="1"/>
</dbReference>
<dbReference type="SUPFAM" id="SSF55729">
    <property type="entry name" value="Acyl-CoA N-acyltransferases (Nat)"/>
    <property type="match status" value="1"/>
</dbReference>
<proteinExistence type="predicted"/>
<dbReference type="Gene3D" id="3.40.630.30">
    <property type="match status" value="1"/>
</dbReference>
<dbReference type="PROSITE" id="PS51186">
    <property type="entry name" value="GNAT"/>
    <property type="match status" value="1"/>
</dbReference>
<dbReference type="Proteomes" id="UP000027866">
    <property type="component" value="Unassembled WGS sequence"/>
</dbReference>
<dbReference type="InterPro" id="IPR000182">
    <property type="entry name" value="GNAT_dom"/>
</dbReference>
<dbReference type="OrthoDB" id="9789081at2"/>
<dbReference type="PANTHER" id="PTHR43451">
    <property type="entry name" value="ACETYLTRANSFERASE (GNAT) FAMILY PROTEIN"/>
    <property type="match status" value="1"/>
</dbReference>
<dbReference type="RefSeq" id="WP_034901351.1">
    <property type="nucleotide sequence ID" value="NZ_CP017057.1"/>
</dbReference>
<accession>A0A074NM74</accession>
<name>A0A074NM74_9SPHN</name>
<dbReference type="CDD" id="cd04301">
    <property type="entry name" value="NAT_SF"/>
    <property type="match status" value="1"/>
</dbReference>
<dbReference type="AlphaFoldDB" id="A0A074NM74"/>